<evidence type="ECO:0000313" key="2">
    <source>
        <dbReference type="Proteomes" id="UP000248148"/>
    </source>
</evidence>
<evidence type="ECO:0000313" key="1">
    <source>
        <dbReference type="EMBL" id="PYF05048.1"/>
    </source>
</evidence>
<dbReference type="RefSeq" id="WP_110779682.1">
    <property type="nucleotide sequence ID" value="NZ_QJTI01000002.1"/>
</dbReference>
<dbReference type="AlphaFoldDB" id="A0A318TPW4"/>
<proteinExistence type="predicted"/>
<dbReference type="OrthoDB" id="8196417at2"/>
<reference evidence="1 2" key="1">
    <citation type="submission" date="2018-06" db="EMBL/GenBank/DDBJ databases">
        <title>Genomic Encyclopedia of Archaeal and Bacterial Type Strains, Phase II (KMG-II): from individual species to whole genera.</title>
        <authorList>
            <person name="Goeker M."/>
        </authorList>
    </citation>
    <scope>NUCLEOTIDE SEQUENCE [LARGE SCALE GENOMIC DNA]</scope>
    <source>
        <strain evidence="1 2">JCM 11668</strain>
    </source>
</reference>
<gene>
    <name evidence="1" type="ORF">BJ122_102274</name>
</gene>
<protein>
    <submittedName>
        <fullName evidence="1">Uncharacterized protein</fullName>
    </submittedName>
</protein>
<name>A0A318TPW4_9BRAD</name>
<accession>A0A318TPW4</accession>
<keyword evidence="2" id="KW-1185">Reference proteome</keyword>
<dbReference type="Proteomes" id="UP000248148">
    <property type="component" value="Unassembled WGS sequence"/>
</dbReference>
<organism evidence="1 2">
    <name type="scientific">Rhodopseudomonas faecalis</name>
    <dbReference type="NCBI Taxonomy" id="99655"/>
    <lineage>
        <taxon>Bacteria</taxon>
        <taxon>Pseudomonadati</taxon>
        <taxon>Pseudomonadota</taxon>
        <taxon>Alphaproteobacteria</taxon>
        <taxon>Hyphomicrobiales</taxon>
        <taxon>Nitrobacteraceae</taxon>
        <taxon>Rhodopseudomonas</taxon>
    </lineage>
</organism>
<sequence length="692" mass="72591">MASQTAQLILQLVDRLSGPAANAAKNLGGVEKALQGIGKQSNGIRGWGSSFQAELDKLKLAPAQLAKVRAEWEKLQRALTGPTPLKASVQLGAMSEWQRNMLSHLRSVRREADSTGTSIAKATKLAGAAFAASGGVYGLGRVGRNAARNASTNMREGARDYLAGVDPQVSAALAARALQLSGKYSSVDMATMHAQLREAGTSMRDFGKAMDLSETIAKGLVVLQSLKGKEQAVEENQRFFRALDTLGKNQDPAQIARYYDAYIRALGWEGAELNMGSLFEVAKMSKSAGPGLSERFLMAIAPGLMGDMTPMRFGTALGSTLAQVIGDRATKRAKAEQERYGLRDAKGWKDQQLIMSDPFRYSLEKLIPALQKRGVNTDDPIEVAKVLNKIFSNQIVADLFTKMITQRQQYQDKEKAYEGAPGLKAAKELPAKDPFVAWEGFMASMRNFASVVGDPIMGVAATNLERLAGVINSISSYLSAKPEQAAAVGGGLLAGGAAAAAYAASKAAGIAKSLFGGAAGGEIAIGEAAAGAGVGRWLMRLLGPLGWYFGMTGEANGGEVPFYKRDGNGNVVPNTEHPALKGGARPDGSASVWEGGANPIQGLTGQEGRAAAIGQNVGASFTQAINSELDRAEALIRARVQAMVGTLSFTASPKIAPQFAPAPAGAAGGSAEARRTAGYYGAHSDYDKGAAR</sequence>
<dbReference type="EMBL" id="QJTI01000002">
    <property type="protein sequence ID" value="PYF05048.1"/>
    <property type="molecule type" value="Genomic_DNA"/>
</dbReference>
<comment type="caution">
    <text evidence="1">The sequence shown here is derived from an EMBL/GenBank/DDBJ whole genome shotgun (WGS) entry which is preliminary data.</text>
</comment>